<comment type="caution">
    <text evidence="2">The sequence shown here is derived from an EMBL/GenBank/DDBJ whole genome shotgun (WGS) entry which is preliminary data.</text>
</comment>
<reference evidence="2" key="1">
    <citation type="submission" date="2022-03" db="EMBL/GenBank/DDBJ databases">
        <title>Draft genome sequence of Aduncisulcus paluster, a free-living microaerophilic Fornicata.</title>
        <authorList>
            <person name="Yuyama I."/>
            <person name="Kume K."/>
            <person name="Tamura T."/>
            <person name="Inagaki Y."/>
            <person name="Hashimoto T."/>
        </authorList>
    </citation>
    <scope>NUCLEOTIDE SEQUENCE</scope>
    <source>
        <strain evidence="2">NY0171</strain>
    </source>
</reference>
<name>A0ABQ5JX50_9EUKA</name>
<feature type="region of interest" description="Disordered" evidence="1">
    <location>
        <begin position="25"/>
        <end position="82"/>
    </location>
</feature>
<evidence type="ECO:0000313" key="3">
    <source>
        <dbReference type="Proteomes" id="UP001057375"/>
    </source>
</evidence>
<accession>A0ABQ5JX50</accession>
<evidence type="ECO:0000256" key="1">
    <source>
        <dbReference type="SAM" id="MobiDB-lite"/>
    </source>
</evidence>
<keyword evidence="3" id="KW-1185">Reference proteome</keyword>
<feature type="compositionally biased region" description="Polar residues" evidence="1">
    <location>
        <begin position="56"/>
        <end position="68"/>
    </location>
</feature>
<dbReference type="Proteomes" id="UP001057375">
    <property type="component" value="Unassembled WGS sequence"/>
</dbReference>
<proteinExistence type="predicted"/>
<gene>
    <name evidence="2" type="ORF">ADUPG1_010529</name>
</gene>
<evidence type="ECO:0000313" key="2">
    <source>
        <dbReference type="EMBL" id="GKT14648.1"/>
    </source>
</evidence>
<dbReference type="EMBL" id="BQXS01011610">
    <property type="protein sequence ID" value="GKT14648.1"/>
    <property type="molecule type" value="Genomic_DNA"/>
</dbReference>
<feature type="compositionally biased region" description="Basic and acidic residues" evidence="1">
    <location>
        <begin position="32"/>
        <end position="53"/>
    </location>
</feature>
<sequence length="82" mass="8645">MAKKDNKKTKKTIVKEVVAPKEVINEEEGSDVGEKRIDDMTGKSQGLKEKIEVEASSETMSGDSTFNGSELAIPSGGGSLGS</sequence>
<feature type="non-terminal residue" evidence="2">
    <location>
        <position position="82"/>
    </location>
</feature>
<organism evidence="2 3">
    <name type="scientific">Aduncisulcus paluster</name>
    <dbReference type="NCBI Taxonomy" id="2918883"/>
    <lineage>
        <taxon>Eukaryota</taxon>
        <taxon>Metamonada</taxon>
        <taxon>Carpediemonas-like organisms</taxon>
        <taxon>Aduncisulcus</taxon>
    </lineage>
</organism>
<protein>
    <submittedName>
        <fullName evidence="2">Uncharacterized protein</fullName>
    </submittedName>
</protein>